<name>A0AAU9UUE4_EUPED</name>
<evidence type="ECO:0000313" key="4">
    <source>
        <dbReference type="Proteomes" id="UP001153954"/>
    </source>
</evidence>
<dbReference type="AlphaFoldDB" id="A0AAU9UUE4"/>
<feature type="compositionally biased region" description="Low complexity" evidence="1">
    <location>
        <begin position="240"/>
        <end position="268"/>
    </location>
</feature>
<gene>
    <name evidence="3" type="ORF">EEDITHA_LOCUS16362</name>
</gene>
<sequence>MSYLLTALSVLCGAIALGSISIRRAGWLDRVVAYHKNKFFEELKSLPIVQIKATIERAPPGYKDSQDWDFESVDRLLTLIRDSDGAKDVRQALRRSLGSSRRFMSIAQSFKAFPSLMKDHPNELYYDIDSGEYYADVSSNTTSKCTDDDIIIVSNPVEARLPSASISVGLLKSILENRAKAGRYMPTTKKIIPWSPISRDTTKATEATKASEQDKQLLKKKKKKKNKKLLKQLAEEIPKNSRSSSGNGTVSSPPSNYTSSPPGNNSTPFANNTG</sequence>
<accession>A0AAU9UUE4</accession>
<organism evidence="3 4">
    <name type="scientific">Euphydryas editha</name>
    <name type="common">Edith's checkerspot</name>
    <dbReference type="NCBI Taxonomy" id="104508"/>
    <lineage>
        <taxon>Eukaryota</taxon>
        <taxon>Metazoa</taxon>
        <taxon>Ecdysozoa</taxon>
        <taxon>Arthropoda</taxon>
        <taxon>Hexapoda</taxon>
        <taxon>Insecta</taxon>
        <taxon>Pterygota</taxon>
        <taxon>Neoptera</taxon>
        <taxon>Endopterygota</taxon>
        <taxon>Lepidoptera</taxon>
        <taxon>Glossata</taxon>
        <taxon>Ditrysia</taxon>
        <taxon>Papilionoidea</taxon>
        <taxon>Nymphalidae</taxon>
        <taxon>Nymphalinae</taxon>
        <taxon>Euphydryas</taxon>
    </lineage>
</organism>
<protein>
    <submittedName>
        <fullName evidence="3">Uncharacterized protein</fullName>
    </submittedName>
</protein>
<feature type="compositionally biased region" description="Basic residues" evidence="1">
    <location>
        <begin position="218"/>
        <end position="230"/>
    </location>
</feature>
<feature type="chain" id="PRO_5043460050" evidence="2">
    <location>
        <begin position="17"/>
        <end position="274"/>
    </location>
</feature>
<evidence type="ECO:0000256" key="1">
    <source>
        <dbReference type="SAM" id="MobiDB-lite"/>
    </source>
</evidence>
<evidence type="ECO:0000313" key="3">
    <source>
        <dbReference type="EMBL" id="CAH2101628.1"/>
    </source>
</evidence>
<keyword evidence="4" id="KW-1185">Reference proteome</keyword>
<dbReference type="EMBL" id="CAKOGL010000024">
    <property type="protein sequence ID" value="CAH2101628.1"/>
    <property type="molecule type" value="Genomic_DNA"/>
</dbReference>
<reference evidence="3" key="1">
    <citation type="submission" date="2022-03" db="EMBL/GenBank/DDBJ databases">
        <authorList>
            <person name="Tunstrom K."/>
        </authorList>
    </citation>
    <scope>NUCLEOTIDE SEQUENCE</scope>
</reference>
<feature type="region of interest" description="Disordered" evidence="1">
    <location>
        <begin position="200"/>
        <end position="274"/>
    </location>
</feature>
<evidence type="ECO:0000256" key="2">
    <source>
        <dbReference type="SAM" id="SignalP"/>
    </source>
</evidence>
<comment type="caution">
    <text evidence="3">The sequence shown here is derived from an EMBL/GenBank/DDBJ whole genome shotgun (WGS) entry which is preliminary data.</text>
</comment>
<proteinExistence type="predicted"/>
<keyword evidence="2" id="KW-0732">Signal</keyword>
<dbReference type="Proteomes" id="UP001153954">
    <property type="component" value="Unassembled WGS sequence"/>
</dbReference>
<feature type="signal peptide" evidence="2">
    <location>
        <begin position="1"/>
        <end position="16"/>
    </location>
</feature>